<reference evidence="15 16" key="1">
    <citation type="submission" date="2016-02" db="EMBL/GenBank/DDBJ databases">
        <title>Genome sequence of Clostridium colicanis DSM 13634.</title>
        <authorList>
            <person name="Poehlein A."/>
            <person name="Daniel R."/>
        </authorList>
    </citation>
    <scope>NUCLEOTIDE SEQUENCE [LARGE SCALE GENOMIC DNA]</scope>
    <source>
        <strain evidence="15 16">DSM 13634</strain>
    </source>
</reference>
<evidence type="ECO:0000256" key="13">
    <source>
        <dbReference type="SAM" id="Coils"/>
    </source>
</evidence>
<evidence type="ECO:0000256" key="12">
    <source>
        <dbReference type="HAMAP-Rule" id="MF_00129"/>
    </source>
</evidence>
<evidence type="ECO:0000256" key="5">
    <source>
        <dbReference type="ARBA" id="ARBA00022490"/>
    </source>
</evidence>
<dbReference type="InterPro" id="IPR040131">
    <property type="entry name" value="MnmG_N"/>
</dbReference>
<dbReference type="InterPro" id="IPR002218">
    <property type="entry name" value="MnmG-rel"/>
</dbReference>
<comment type="similarity">
    <text evidence="3 12">Belongs to the MnmG family.</text>
</comment>
<keyword evidence="7 12" id="KW-0819">tRNA processing</keyword>
<comment type="caution">
    <text evidence="12">Lacks conserved residue(s) required for the propagation of feature annotation.</text>
</comment>
<evidence type="ECO:0000256" key="2">
    <source>
        <dbReference type="ARBA" id="ARBA00003717"/>
    </source>
</evidence>
<dbReference type="FunFam" id="1.10.10.1800:FF:000001">
    <property type="entry name" value="tRNA uridine 5-carboxymethylaminomethyl modification enzyme MnmG"/>
    <property type="match status" value="1"/>
</dbReference>
<evidence type="ECO:0000256" key="11">
    <source>
        <dbReference type="ARBA" id="ARBA00031800"/>
    </source>
</evidence>
<dbReference type="PROSITE" id="PS01280">
    <property type="entry name" value="GIDA_1"/>
    <property type="match status" value="1"/>
</dbReference>
<dbReference type="InterPro" id="IPR049312">
    <property type="entry name" value="GIDA_C_N"/>
</dbReference>
<dbReference type="STRING" id="1121305.CLCOL_23080"/>
<dbReference type="SUPFAM" id="SSF51905">
    <property type="entry name" value="FAD/NAD(P)-binding domain"/>
    <property type="match status" value="1"/>
</dbReference>
<dbReference type="PANTHER" id="PTHR11806:SF0">
    <property type="entry name" value="PROTEIN MTO1 HOMOLOG, MITOCHONDRIAL"/>
    <property type="match status" value="1"/>
</dbReference>
<dbReference type="RefSeq" id="WP_061859103.1">
    <property type="nucleotide sequence ID" value="NZ_LTBB01000014.1"/>
</dbReference>
<dbReference type="PROSITE" id="PS01281">
    <property type="entry name" value="GIDA_2"/>
    <property type="match status" value="1"/>
</dbReference>
<evidence type="ECO:0000259" key="14">
    <source>
        <dbReference type="SMART" id="SM01228"/>
    </source>
</evidence>
<accession>A0A151AK54</accession>
<evidence type="ECO:0000256" key="7">
    <source>
        <dbReference type="ARBA" id="ARBA00022694"/>
    </source>
</evidence>
<evidence type="ECO:0000256" key="1">
    <source>
        <dbReference type="ARBA" id="ARBA00001974"/>
    </source>
</evidence>
<dbReference type="PATRIC" id="fig|1121305.3.peg.2311"/>
<evidence type="ECO:0000256" key="4">
    <source>
        <dbReference type="ARBA" id="ARBA00020461"/>
    </source>
</evidence>
<organism evidence="15 16">
    <name type="scientific">Clostridium colicanis DSM 13634</name>
    <dbReference type="NCBI Taxonomy" id="1121305"/>
    <lineage>
        <taxon>Bacteria</taxon>
        <taxon>Bacillati</taxon>
        <taxon>Bacillota</taxon>
        <taxon>Clostridia</taxon>
        <taxon>Eubacteriales</taxon>
        <taxon>Clostridiaceae</taxon>
        <taxon>Clostridium</taxon>
    </lineage>
</organism>
<dbReference type="Gene3D" id="3.50.50.60">
    <property type="entry name" value="FAD/NAD(P)-binding domain"/>
    <property type="match status" value="2"/>
</dbReference>
<name>A0A151AK54_9CLOT</name>
<proteinExistence type="inferred from homology"/>
<feature type="coiled-coil region" evidence="13">
    <location>
        <begin position="463"/>
        <end position="493"/>
    </location>
</feature>
<dbReference type="InterPro" id="IPR026904">
    <property type="entry name" value="MnmG_C"/>
</dbReference>
<dbReference type="GO" id="GO:0005829">
    <property type="term" value="C:cytosol"/>
    <property type="evidence" value="ECO:0007669"/>
    <property type="project" value="TreeGrafter"/>
</dbReference>
<feature type="domain" description="tRNA uridine 5-carboxymethylaminomethyl modification enzyme C-terminal subdomain" evidence="14">
    <location>
        <begin position="545"/>
        <end position="616"/>
    </location>
</feature>
<dbReference type="EMBL" id="LTBB01000014">
    <property type="protein sequence ID" value="KYH28038.1"/>
    <property type="molecule type" value="Genomic_DNA"/>
</dbReference>
<evidence type="ECO:0000256" key="3">
    <source>
        <dbReference type="ARBA" id="ARBA00007653"/>
    </source>
</evidence>
<comment type="subcellular location">
    <subcellularLocation>
        <location evidence="12">Cytoplasm</location>
    </subcellularLocation>
</comment>
<dbReference type="PANTHER" id="PTHR11806">
    <property type="entry name" value="GLUCOSE INHIBITED DIVISION PROTEIN A"/>
    <property type="match status" value="1"/>
</dbReference>
<dbReference type="Pfam" id="PF13932">
    <property type="entry name" value="SAM_GIDA_C"/>
    <property type="match status" value="1"/>
</dbReference>
<protein>
    <recommendedName>
        <fullName evidence="4 12">tRNA uridine 5-carboxymethylaminomethyl modification enzyme MnmG</fullName>
    </recommendedName>
    <alternativeName>
        <fullName evidence="11 12">Glucose-inhibited division protein A</fullName>
    </alternativeName>
</protein>
<keyword evidence="16" id="KW-1185">Reference proteome</keyword>
<comment type="function">
    <text evidence="2 12">NAD-binding protein involved in the addition of a carboxymethylaminomethyl (cmnm) group at the wobble position (U34) of certain tRNAs, forming tRNA-cmnm(5)s(2)U34.</text>
</comment>
<evidence type="ECO:0000313" key="16">
    <source>
        <dbReference type="Proteomes" id="UP000075374"/>
    </source>
</evidence>
<dbReference type="InterPro" id="IPR047001">
    <property type="entry name" value="MnmG_C_subdom"/>
</dbReference>
<dbReference type="Proteomes" id="UP000075374">
    <property type="component" value="Unassembled WGS sequence"/>
</dbReference>
<keyword evidence="13" id="KW-0175">Coiled coil</keyword>
<sequence length="630" mass="70825">MRYFAGEFDIVVIGAGHAGCEAALASARLGAKTGVFVTDLASVAMMPCNPNIGGTAKGHLVKEIDALGGQMGINIDKTYIQSRMLNTSKGPAVHSLRAQADKHRYAQTMKHTLEKTENLYLRQGEIVEIDIEENKVKGVLTRNGAYYKAKAVILATGVYLKSKIIIGEVEYESGPSGLMGANYLSDSLIKHGIKLRRFKTGTPARINRRSVDFSKMIEQKGDEEVVPFSFMSENIEREQVSCYLTYSTDKTKNVVLDNIDRSPLYNGSIKSVGPRYCPSFEDKIMRFPEKQQHQIFIEPEGEDTEEMYVGGMSSSLPEEVQVQMIRSVIGLENAEIMRTGYAIEYDCIDPTQLKLSLEFKEISGLFSAGQINGSSGYEEAASQGLIAGINAALKIQNKEPLILKRSDAYIGVLIDDLVTKGTEEPYRIMTSRSEYRLLLRQDNADLRLTEIGHRIGLVTEERYEKFLKRKNAINSELERIKNLQITNKQEVNEFLEKLNSVPLRKPISLYELIKRPELNYYLVAPLDPERPNLSKDVQDQVNIMAKYEGYIQKQLEQVEQFKKMENKLIPEEFDYNSVKGLRIEAVQKLNKMRPVNVGQASRISGVSPADISVLLIALEQYNKTVNAKEE</sequence>
<dbReference type="InterPro" id="IPR044920">
    <property type="entry name" value="MnmG_C_subdom_sf"/>
</dbReference>
<keyword evidence="6 12" id="KW-0285">Flavoprotein</keyword>
<dbReference type="FunFam" id="3.50.50.60:FF:000002">
    <property type="entry name" value="tRNA uridine 5-carboxymethylaminomethyl modification enzyme MnmG"/>
    <property type="match status" value="1"/>
</dbReference>
<evidence type="ECO:0000256" key="6">
    <source>
        <dbReference type="ARBA" id="ARBA00022630"/>
    </source>
</evidence>
<dbReference type="Gene3D" id="1.10.150.570">
    <property type="entry name" value="GidA associated domain, C-terminal subdomain"/>
    <property type="match status" value="1"/>
</dbReference>
<evidence type="ECO:0000256" key="9">
    <source>
        <dbReference type="ARBA" id="ARBA00023027"/>
    </source>
</evidence>
<dbReference type="SMART" id="SM01228">
    <property type="entry name" value="GIDA_assoc_3"/>
    <property type="match status" value="1"/>
</dbReference>
<dbReference type="Gene3D" id="1.10.10.1800">
    <property type="entry name" value="tRNA uridine 5-carboxymethylaminomethyl modification enzyme MnmG/GidA"/>
    <property type="match status" value="1"/>
</dbReference>
<dbReference type="PRINTS" id="PR00411">
    <property type="entry name" value="PNDRDTASEI"/>
</dbReference>
<dbReference type="GO" id="GO:0002098">
    <property type="term" value="P:tRNA wobble uridine modification"/>
    <property type="evidence" value="ECO:0007669"/>
    <property type="project" value="InterPro"/>
</dbReference>
<evidence type="ECO:0000256" key="10">
    <source>
        <dbReference type="ARBA" id="ARBA00025948"/>
    </source>
</evidence>
<dbReference type="InterPro" id="IPR020595">
    <property type="entry name" value="MnmG-rel_CS"/>
</dbReference>
<feature type="binding site" evidence="12">
    <location>
        <begin position="273"/>
        <end position="287"/>
    </location>
    <ligand>
        <name>NAD(+)</name>
        <dbReference type="ChEBI" id="CHEBI:57540"/>
    </ligand>
</feature>
<dbReference type="NCBIfam" id="TIGR00136">
    <property type="entry name" value="mnmG_gidA"/>
    <property type="match status" value="1"/>
</dbReference>
<dbReference type="GO" id="GO:0030488">
    <property type="term" value="P:tRNA methylation"/>
    <property type="evidence" value="ECO:0007669"/>
    <property type="project" value="TreeGrafter"/>
</dbReference>
<dbReference type="FunFam" id="1.10.150.570:FF:000001">
    <property type="entry name" value="tRNA uridine 5-carboxymethylaminomethyl modification enzyme MnmG"/>
    <property type="match status" value="1"/>
</dbReference>
<keyword evidence="5 12" id="KW-0963">Cytoplasm</keyword>
<dbReference type="AlphaFoldDB" id="A0A151AK54"/>
<feature type="binding site" evidence="12">
    <location>
        <begin position="14"/>
        <end position="19"/>
    </location>
    <ligand>
        <name>FAD</name>
        <dbReference type="ChEBI" id="CHEBI:57692"/>
    </ligand>
</feature>
<dbReference type="HAMAP" id="MF_00129">
    <property type="entry name" value="MnmG_GidA"/>
    <property type="match status" value="1"/>
</dbReference>
<dbReference type="GO" id="GO:0050660">
    <property type="term" value="F:flavin adenine dinucleotide binding"/>
    <property type="evidence" value="ECO:0007669"/>
    <property type="project" value="UniProtKB-UniRule"/>
</dbReference>
<comment type="caution">
    <text evidence="15">The sequence shown here is derived from an EMBL/GenBank/DDBJ whole genome shotgun (WGS) entry which is preliminary data.</text>
</comment>
<comment type="subunit">
    <text evidence="10 12">Homodimer. Heterotetramer of two MnmE and two MnmG subunits.</text>
</comment>
<evidence type="ECO:0000256" key="8">
    <source>
        <dbReference type="ARBA" id="ARBA00022827"/>
    </source>
</evidence>
<dbReference type="PRINTS" id="PR00368">
    <property type="entry name" value="FADPNR"/>
</dbReference>
<dbReference type="InterPro" id="IPR036188">
    <property type="entry name" value="FAD/NAD-bd_sf"/>
</dbReference>
<dbReference type="InterPro" id="IPR004416">
    <property type="entry name" value="MnmG"/>
</dbReference>
<evidence type="ECO:0000313" key="15">
    <source>
        <dbReference type="EMBL" id="KYH28038.1"/>
    </source>
</evidence>
<dbReference type="Pfam" id="PF21680">
    <property type="entry name" value="GIDA_C_1st"/>
    <property type="match status" value="1"/>
</dbReference>
<comment type="cofactor">
    <cofactor evidence="1 12">
        <name>FAD</name>
        <dbReference type="ChEBI" id="CHEBI:57692"/>
    </cofactor>
</comment>
<keyword evidence="8 12" id="KW-0274">FAD</keyword>
<gene>
    <name evidence="15" type="primary">mnmG_2</name>
    <name evidence="12" type="synonym">gidA</name>
    <name evidence="12" type="synonym">mnmG</name>
    <name evidence="15" type="ORF">CLCOL_23080</name>
</gene>
<dbReference type="Pfam" id="PF01134">
    <property type="entry name" value="GIDA"/>
    <property type="match status" value="1"/>
</dbReference>
<keyword evidence="9 12" id="KW-0520">NAD</keyword>